<dbReference type="Proteomes" id="UP000197025">
    <property type="component" value="Unassembled WGS sequence"/>
</dbReference>
<accession>A0A212R5X4</accession>
<evidence type="ECO:0000256" key="4">
    <source>
        <dbReference type="ARBA" id="ARBA00022490"/>
    </source>
</evidence>
<keyword evidence="5 9" id="KW-0697">Rotamase</keyword>
<keyword evidence="4" id="KW-0963">Cytoplasm</keyword>
<comment type="similarity">
    <text evidence="3 10">Belongs to the FKBP-type PPIase family.</text>
</comment>
<organism evidence="12 13">
    <name type="scientific">Thermoflexus hugenholtzii JAD2</name>
    <dbReference type="NCBI Taxonomy" id="877466"/>
    <lineage>
        <taxon>Bacteria</taxon>
        <taxon>Bacillati</taxon>
        <taxon>Chloroflexota</taxon>
        <taxon>Thermoflexia</taxon>
        <taxon>Thermoflexales</taxon>
        <taxon>Thermoflexaceae</taxon>
        <taxon>Thermoflexus</taxon>
    </lineage>
</organism>
<dbReference type="PANTHER" id="PTHR47861:SF3">
    <property type="entry name" value="FKBP-TYPE PEPTIDYL-PROLYL CIS-TRANS ISOMERASE SLYD"/>
    <property type="match status" value="1"/>
</dbReference>
<feature type="domain" description="PPIase FKBP-type" evidence="11">
    <location>
        <begin position="11"/>
        <end position="105"/>
    </location>
</feature>
<keyword evidence="7 9" id="KW-0413">Isomerase</keyword>
<dbReference type="InParanoid" id="A0A212R5X4"/>
<dbReference type="EC" id="5.2.1.8" evidence="10"/>
<dbReference type="GO" id="GO:0005737">
    <property type="term" value="C:cytoplasm"/>
    <property type="evidence" value="ECO:0007669"/>
    <property type="project" value="UniProtKB-SubCell"/>
</dbReference>
<evidence type="ECO:0000259" key="11">
    <source>
        <dbReference type="PROSITE" id="PS50059"/>
    </source>
</evidence>
<keyword evidence="6" id="KW-0143">Chaperone</keyword>
<evidence type="ECO:0000256" key="6">
    <source>
        <dbReference type="ARBA" id="ARBA00023186"/>
    </source>
</evidence>
<evidence type="ECO:0000256" key="10">
    <source>
        <dbReference type="RuleBase" id="RU003915"/>
    </source>
</evidence>
<evidence type="ECO:0000256" key="9">
    <source>
        <dbReference type="PROSITE-ProRule" id="PRU00277"/>
    </source>
</evidence>
<evidence type="ECO:0000313" key="13">
    <source>
        <dbReference type="Proteomes" id="UP000197025"/>
    </source>
</evidence>
<keyword evidence="13" id="KW-1185">Reference proteome</keyword>
<proteinExistence type="inferred from homology"/>
<gene>
    <name evidence="12" type="ORF">SAMN02746019_00013350</name>
</gene>
<comment type="function">
    <text evidence="8">Also involved in hydrogenase metallocenter assembly, probably by participating in the nickel insertion step. This function in hydrogenase biosynthesis requires chaperone activity and the presence of the metal-binding domain, but not PPIase activity.</text>
</comment>
<dbReference type="InterPro" id="IPR046357">
    <property type="entry name" value="PPIase_dom_sf"/>
</dbReference>
<dbReference type="PROSITE" id="PS50059">
    <property type="entry name" value="FKBP_PPIASE"/>
    <property type="match status" value="1"/>
</dbReference>
<evidence type="ECO:0000256" key="7">
    <source>
        <dbReference type="ARBA" id="ARBA00023235"/>
    </source>
</evidence>
<evidence type="ECO:0000256" key="2">
    <source>
        <dbReference type="ARBA" id="ARBA00004496"/>
    </source>
</evidence>
<dbReference type="Gene3D" id="3.10.50.40">
    <property type="match status" value="1"/>
</dbReference>
<evidence type="ECO:0000256" key="1">
    <source>
        <dbReference type="ARBA" id="ARBA00000971"/>
    </source>
</evidence>
<protein>
    <recommendedName>
        <fullName evidence="10">Peptidyl-prolyl cis-trans isomerase</fullName>
        <ecNumber evidence="10">5.2.1.8</ecNumber>
    </recommendedName>
</protein>
<dbReference type="SUPFAM" id="SSF54534">
    <property type="entry name" value="FKBP-like"/>
    <property type="match status" value="1"/>
</dbReference>
<reference evidence="13" key="1">
    <citation type="submission" date="2017-06" db="EMBL/GenBank/DDBJ databases">
        <authorList>
            <person name="Varghese N."/>
            <person name="Submissions S."/>
        </authorList>
    </citation>
    <scope>NUCLEOTIDE SEQUENCE [LARGE SCALE GENOMIC DNA]</scope>
    <source>
        <strain evidence="13">JAD2</strain>
    </source>
</reference>
<dbReference type="RefSeq" id="WP_088571512.1">
    <property type="nucleotide sequence ID" value="NZ_FYEK01000031.1"/>
</dbReference>
<evidence type="ECO:0000256" key="3">
    <source>
        <dbReference type="ARBA" id="ARBA00006577"/>
    </source>
</evidence>
<dbReference type="OrthoDB" id="280278at2"/>
<name>A0A212R5X4_9CHLR</name>
<dbReference type="InterPro" id="IPR001179">
    <property type="entry name" value="PPIase_FKBP_dom"/>
</dbReference>
<dbReference type="Pfam" id="PF00254">
    <property type="entry name" value="FKBP_C"/>
    <property type="match status" value="1"/>
</dbReference>
<dbReference type="PANTHER" id="PTHR47861">
    <property type="entry name" value="FKBP-TYPE PEPTIDYL-PROLYL CIS-TRANS ISOMERASE SLYD"/>
    <property type="match status" value="1"/>
</dbReference>
<comment type="subcellular location">
    <subcellularLocation>
        <location evidence="2">Cytoplasm</location>
    </subcellularLocation>
</comment>
<dbReference type="AlphaFoldDB" id="A0A212R5X4"/>
<sequence length="161" mass="17778">MLQERLTVQDNMVVTLAYTLRLKDGRVVESSEESEPITFIQGAGEILPALEEALYGMAVGEEKEVWLAPEDAYGPRRADAYQVVPRSEFPEDFPLAPGVGLYVYTETGEAFPAYIAEVGPDTVTLDFNHPLAGEELHFTVKILALRPATPEELEHGHPHEG</sequence>
<evidence type="ECO:0000313" key="12">
    <source>
        <dbReference type="EMBL" id="SNB67496.1"/>
    </source>
</evidence>
<comment type="catalytic activity">
    <reaction evidence="1 9 10">
        <text>[protein]-peptidylproline (omega=180) = [protein]-peptidylproline (omega=0)</text>
        <dbReference type="Rhea" id="RHEA:16237"/>
        <dbReference type="Rhea" id="RHEA-COMP:10747"/>
        <dbReference type="Rhea" id="RHEA-COMP:10748"/>
        <dbReference type="ChEBI" id="CHEBI:83833"/>
        <dbReference type="ChEBI" id="CHEBI:83834"/>
        <dbReference type="EC" id="5.2.1.8"/>
    </reaction>
</comment>
<dbReference type="GO" id="GO:0003755">
    <property type="term" value="F:peptidyl-prolyl cis-trans isomerase activity"/>
    <property type="evidence" value="ECO:0007669"/>
    <property type="project" value="UniProtKB-UniRule"/>
</dbReference>
<dbReference type="GO" id="GO:0042026">
    <property type="term" value="P:protein refolding"/>
    <property type="evidence" value="ECO:0007669"/>
    <property type="project" value="UniProtKB-ARBA"/>
</dbReference>
<dbReference type="EMBL" id="FYEK01000031">
    <property type="protein sequence ID" value="SNB67496.1"/>
    <property type="molecule type" value="Genomic_DNA"/>
</dbReference>
<evidence type="ECO:0000256" key="8">
    <source>
        <dbReference type="ARBA" id="ARBA00037071"/>
    </source>
</evidence>
<evidence type="ECO:0000256" key="5">
    <source>
        <dbReference type="ARBA" id="ARBA00023110"/>
    </source>
</evidence>